<reference evidence="3" key="1">
    <citation type="journal article" date="2019" name="Int. J. Syst. Evol. Microbiol.">
        <title>The Global Catalogue of Microorganisms (GCM) 10K type strain sequencing project: providing services to taxonomists for standard genome sequencing and annotation.</title>
        <authorList>
            <consortium name="The Broad Institute Genomics Platform"/>
            <consortium name="The Broad Institute Genome Sequencing Center for Infectious Disease"/>
            <person name="Wu L."/>
            <person name="Ma J."/>
        </authorList>
    </citation>
    <scope>NUCLEOTIDE SEQUENCE [LARGE SCALE GENOMIC DNA]</scope>
    <source>
        <strain evidence="3">JCM 17843</strain>
    </source>
</reference>
<comment type="caution">
    <text evidence="2">The sequence shown here is derived from an EMBL/GenBank/DDBJ whole genome shotgun (WGS) entry which is preliminary data.</text>
</comment>
<organism evidence="2 3">
    <name type="scientific">Iodidimonas muriae</name>
    <dbReference type="NCBI Taxonomy" id="261467"/>
    <lineage>
        <taxon>Bacteria</taxon>
        <taxon>Pseudomonadati</taxon>
        <taxon>Pseudomonadota</taxon>
        <taxon>Alphaproteobacteria</taxon>
        <taxon>Iodidimonadales</taxon>
        <taxon>Iodidimonadaceae</taxon>
        <taxon>Iodidimonas</taxon>
    </lineage>
</organism>
<name>A0ABQ2L6J4_9PROT</name>
<dbReference type="RefSeq" id="WP_188873337.1">
    <property type="nucleotide sequence ID" value="NZ_BMOV01000001.1"/>
</dbReference>
<sequence length="52" mass="5759">MDKLTRQSSRTIDQDVAYLGQSQDNRLDVGLAFVLVVGLSLGLWATVLSFIF</sequence>
<evidence type="ECO:0000313" key="3">
    <source>
        <dbReference type="Proteomes" id="UP000602381"/>
    </source>
</evidence>
<gene>
    <name evidence="2" type="ORF">GCM10007972_02070</name>
</gene>
<keyword evidence="3" id="KW-1185">Reference proteome</keyword>
<evidence type="ECO:0000256" key="1">
    <source>
        <dbReference type="SAM" id="Phobius"/>
    </source>
</evidence>
<evidence type="ECO:0000313" key="2">
    <source>
        <dbReference type="EMBL" id="GGO05063.1"/>
    </source>
</evidence>
<dbReference type="EMBL" id="BMOV01000001">
    <property type="protein sequence ID" value="GGO05063.1"/>
    <property type="molecule type" value="Genomic_DNA"/>
</dbReference>
<dbReference type="Proteomes" id="UP000602381">
    <property type="component" value="Unassembled WGS sequence"/>
</dbReference>
<keyword evidence="1" id="KW-0472">Membrane</keyword>
<accession>A0ABQ2L6J4</accession>
<keyword evidence="1" id="KW-0812">Transmembrane</keyword>
<proteinExistence type="predicted"/>
<keyword evidence="1" id="KW-1133">Transmembrane helix</keyword>
<feature type="transmembrane region" description="Helical" evidence="1">
    <location>
        <begin position="29"/>
        <end position="51"/>
    </location>
</feature>
<protein>
    <submittedName>
        <fullName evidence="2">Uncharacterized protein</fullName>
    </submittedName>
</protein>